<gene>
    <name evidence="3" type="ORF">HMPREF9488_03601</name>
</gene>
<keyword evidence="1 3" id="KW-0808">Transferase</keyword>
<protein>
    <submittedName>
        <fullName evidence="3">Acetyltransferase</fullName>
    </submittedName>
</protein>
<dbReference type="GeneID" id="78229668"/>
<dbReference type="InterPro" id="IPR050769">
    <property type="entry name" value="NAT_camello-type"/>
</dbReference>
<dbReference type="EMBL" id="ADKX01000051">
    <property type="protein sequence ID" value="EFW03122.1"/>
    <property type="molecule type" value="Genomic_DNA"/>
</dbReference>
<dbReference type="PANTHER" id="PTHR13947">
    <property type="entry name" value="GNAT FAMILY N-ACETYLTRANSFERASE"/>
    <property type="match status" value="1"/>
</dbReference>
<proteinExistence type="predicted"/>
<sequence length="156" mass="17935">MLIRLIEEKDNQEVEQLIRTCLLEFNANKPGCAWEDPNLGQFFQVYQPMNMQYLVVENEGHIVGGCGIGPVEGKDDVCELQKMYCLLETRGTGIAQQLLDLSLDFAKKHYSKCYLETFENMVAANKFYIKNGFQLLDKPIVDGPHFACDKWYIKDL</sequence>
<dbReference type="PROSITE" id="PS51186">
    <property type="entry name" value="GNAT"/>
    <property type="match status" value="1"/>
</dbReference>
<dbReference type="InterPro" id="IPR016181">
    <property type="entry name" value="Acyl_CoA_acyltransferase"/>
</dbReference>
<reference evidence="3 4" key="1">
    <citation type="submission" date="2010-12" db="EMBL/GenBank/DDBJ databases">
        <title>The Genome Sequence of Coprobacillus sp. strain 29_1.</title>
        <authorList>
            <consortium name="The Broad Institute Genome Sequencing Platform"/>
            <person name="Earl A."/>
            <person name="Ward D."/>
            <person name="Feldgarden M."/>
            <person name="Gevers D."/>
            <person name="Daigneault M."/>
            <person name="Sibley C.D."/>
            <person name="White A."/>
            <person name="Strauss J."/>
            <person name="Allen-Vercoe E."/>
            <person name="Young S.K."/>
            <person name="Zeng Q."/>
            <person name="Gargeya S."/>
            <person name="Fitzgerald M."/>
            <person name="Haas B."/>
            <person name="Abouelleil A."/>
            <person name="Alvarado L."/>
            <person name="Arachchi H.M."/>
            <person name="Berlin A."/>
            <person name="Brown A."/>
            <person name="Chapman S.B."/>
            <person name="Chen Z."/>
            <person name="Dunbar C."/>
            <person name="Freedman E."/>
            <person name="Gearin G."/>
            <person name="Gellesch M."/>
            <person name="Goldberg J."/>
            <person name="Griggs A."/>
            <person name="Gujja S."/>
            <person name="Heilman E."/>
            <person name="Heiman D."/>
            <person name="Howarth C."/>
            <person name="Larson L."/>
            <person name="Lui A."/>
            <person name="MacDonald P.J.P."/>
            <person name="Mehta T."/>
            <person name="Montmayeur A."/>
            <person name="Murphy C."/>
            <person name="Neiman D."/>
            <person name="Pearson M."/>
            <person name="Priest M."/>
            <person name="Roberts A."/>
            <person name="Saif S."/>
            <person name="Shea T."/>
            <person name="Shenoy N."/>
            <person name="Sisk P."/>
            <person name="Stolte C."/>
            <person name="Sykes S."/>
            <person name="White J."/>
            <person name="Yandava C."/>
            <person name="Nusbaum C."/>
            <person name="Birren B."/>
        </authorList>
    </citation>
    <scope>NUCLEOTIDE SEQUENCE [LARGE SCALE GENOMIC DNA]</scope>
    <source>
        <strain evidence="3 4">29_1</strain>
    </source>
</reference>
<dbReference type="HOGENOM" id="CLU_013985_11_2_9"/>
<dbReference type="InterPro" id="IPR000182">
    <property type="entry name" value="GNAT_dom"/>
</dbReference>
<dbReference type="PANTHER" id="PTHR13947:SF37">
    <property type="entry name" value="LD18367P"/>
    <property type="match status" value="1"/>
</dbReference>
<dbReference type="RefSeq" id="WP_008790683.1">
    <property type="nucleotide sequence ID" value="NZ_AKCB01000001.1"/>
</dbReference>
<evidence type="ECO:0000259" key="2">
    <source>
        <dbReference type="PROSITE" id="PS51186"/>
    </source>
</evidence>
<name>E7GFQ8_9FIRM</name>
<evidence type="ECO:0000313" key="4">
    <source>
        <dbReference type="Proteomes" id="UP000003157"/>
    </source>
</evidence>
<dbReference type="OrthoDB" id="5419426at2"/>
<keyword evidence="4" id="KW-1185">Reference proteome</keyword>
<feature type="domain" description="N-acetyltransferase" evidence="2">
    <location>
        <begin position="1"/>
        <end position="156"/>
    </location>
</feature>
<comment type="caution">
    <text evidence="3">The sequence shown here is derived from an EMBL/GenBank/DDBJ whole genome shotgun (WGS) entry which is preliminary data.</text>
</comment>
<dbReference type="Gene3D" id="3.40.630.30">
    <property type="match status" value="1"/>
</dbReference>
<dbReference type="SUPFAM" id="SSF55729">
    <property type="entry name" value="Acyl-CoA N-acyltransferases (Nat)"/>
    <property type="match status" value="1"/>
</dbReference>
<organism evidence="3 4">
    <name type="scientific">Coprobacillus cateniformis</name>
    <dbReference type="NCBI Taxonomy" id="100884"/>
    <lineage>
        <taxon>Bacteria</taxon>
        <taxon>Bacillati</taxon>
        <taxon>Bacillota</taxon>
        <taxon>Erysipelotrichia</taxon>
        <taxon>Erysipelotrichales</taxon>
        <taxon>Coprobacillaceae</taxon>
        <taxon>Coprobacillus</taxon>
    </lineage>
</organism>
<dbReference type="STRING" id="100884.GCA_000269565_01804"/>
<dbReference type="Proteomes" id="UP000003157">
    <property type="component" value="Unassembled WGS sequence"/>
</dbReference>
<dbReference type="Pfam" id="PF13508">
    <property type="entry name" value="Acetyltransf_7"/>
    <property type="match status" value="1"/>
</dbReference>
<dbReference type="eggNOG" id="COG0456">
    <property type="taxonomic scope" value="Bacteria"/>
</dbReference>
<evidence type="ECO:0000256" key="1">
    <source>
        <dbReference type="ARBA" id="ARBA00022679"/>
    </source>
</evidence>
<accession>E7GFQ8</accession>
<evidence type="ECO:0000313" key="3">
    <source>
        <dbReference type="EMBL" id="EFW03122.1"/>
    </source>
</evidence>
<dbReference type="GO" id="GO:0008080">
    <property type="term" value="F:N-acetyltransferase activity"/>
    <property type="evidence" value="ECO:0007669"/>
    <property type="project" value="InterPro"/>
</dbReference>
<dbReference type="AlphaFoldDB" id="E7GFQ8"/>
<dbReference type="CDD" id="cd04301">
    <property type="entry name" value="NAT_SF"/>
    <property type="match status" value="1"/>
</dbReference>